<dbReference type="Proteomes" id="UP000675881">
    <property type="component" value="Chromosome 5"/>
</dbReference>
<evidence type="ECO:0000313" key="1">
    <source>
        <dbReference type="EMBL" id="CAF2962152.1"/>
    </source>
</evidence>
<accession>A0A7R8CXM8</accession>
<gene>
    <name evidence="1" type="ORF">LSAA_9583</name>
</gene>
<proteinExistence type="predicted"/>
<name>A0A7R8CXM8_LEPSM</name>
<sequence>MYREKGDYAKLCRCKNISTVLFVNSVRGCELNRIPIDIPKKDKRLFYKKDDHCNVDKSPCKVLDIDATFKYEGLLLNSEGIYKPDSIKVLTNYLDHIWEKSIITRVVKHYSELAELHDACVRMELLENVEEIEGKEKPELIVICEPSF</sequence>
<organism evidence="1 2">
    <name type="scientific">Lepeophtheirus salmonis</name>
    <name type="common">Salmon louse</name>
    <name type="synonym">Caligus salmonis</name>
    <dbReference type="NCBI Taxonomy" id="72036"/>
    <lineage>
        <taxon>Eukaryota</taxon>
        <taxon>Metazoa</taxon>
        <taxon>Ecdysozoa</taxon>
        <taxon>Arthropoda</taxon>
        <taxon>Crustacea</taxon>
        <taxon>Multicrustacea</taxon>
        <taxon>Hexanauplia</taxon>
        <taxon>Copepoda</taxon>
        <taxon>Siphonostomatoida</taxon>
        <taxon>Caligidae</taxon>
        <taxon>Lepeophtheirus</taxon>
    </lineage>
</organism>
<evidence type="ECO:0000313" key="2">
    <source>
        <dbReference type="Proteomes" id="UP000675881"/>
    </source>
</evidence>
<dbReference type="EMBL" id="HG994584">
    <property type="protein sequence ID" value="CAF2962152.1"/>
    <property type="molecule type" value="Genomic_DNA"/>
</dbReference>
<dbReference type="AlphaFoldDB" id="A0A7R8CXM8"/>
<protein>
    <submittedName>
        <fullName evidence="1">(salmon louse) hypothetical protein</fullName>
    </submittedName>
</protein>
<keyword evidence="2" id="KW-1185">Reference proteome</keyword>
<reference evidence="1" key="1">
    <citation type="submission" date="2021-02" db="EMBL/GenBank/DDBJ databases">
        <authorList>
            <person name="Bekaert M."/>
        </authorList>
    </citation>
    <scope>NUCLEOTIDE SEQUENCE</scope>
    <source>
        <strain evidence="1">IoA-00</strain>
    </source>
</reference>